<dbReference type="Proteomes" id="UP000077755">
    <property type="component" value="Chromosome 2"/>
</dbReference>
<proteinExistence type="predicted"/>
<evidence type="ECO:0000256" key="1">
    <source>
        <dbReference type="SAM" id="MobiDB-lite"/>
    </source>
</evidence>
<evidence type="ECO:0000313" key="2">
    <source>
        <dbReference type="EMBL" id="WOG88466.1"/>
    </source>
</evidence>
<feature type="compositionally biased region" description="Basic and acidic residues" evidence="1">
    <location>
        <begin position="1449"/>
        <end position="1466"/>
    </location>
</feature>
<dbReference type="PANTHER" id="PTHR48429:SF1">
    <property type="entry name" value="AGENET DOMAIN-CONTAINING PROTEIN"/>
    <property type="match status" value="1"/>
</dbReference>
<name>A0AAF0WH56_DAUCS</name>
<gene>
    <name evidence="2" type="ORF">DCAR_0207701</name>
</gene>
<dbReference type="PANTHER" id="PTHR48429">
    <property type="entry name" value="AGENET DOMAIN-CONTAINING PROTEIN"/>
    <property type="match status" value="1"/>
</dbReference>
<dbReference type="InterPro" id="IPR055274">
    <property type="entry name" value="SWO1"/>
</dbReference>
<feature type="region of interest" description="Disordered" evidence="1">
    <location>
        <begin position="758"/>
        <end position="823"/>
    </location>
</feature>
<reference evidence="2" key="1">
    <citation type="journal article" date="2016" name="Nat. Genet.">
        <title>A high-quality carrot genome assembly provides new insights into carotenoid accumulation and asterid genome evolution.</title>
        <authorList>
            <person name="Iorizzo M."/>
            <person name="Ellison S."/>
            <person name="Senalik D."/>
            <person name="Zeng P."/>
            <person name="Satapoomin P."/>
            <person name="Huang J."/>
            <person name="Bowman M."/>
            <person name="Iovene M."/>
            <person name="Sanseverino W."/>
            <person name="Cavagnaro P."/>
            <person name="Yildiz M."/>
            <person name="Macko-Podgorni A."/>
            <person name="Moranska E."/>
            <person name="Grzebelus E."/>
            <person name="Grzebelus D."/>
            <person name="Ashrafi H."/>
            <person name="Zheng Z."/>
            <person name="Cheng S."/>
            <person name="Spooner D."/>
            <person name="Van Deynze A."/>
            <person name="Simon P."/>
        </authorList>
    </citation>
    <scope>NUCLEOTIDE SEQUENCE</scope>
    <source>
        <tissue evidence="2">Leaf</tissue>
    </source>
</reference>
<feature type="compositionally biased region" description="Polar residues" evidence="1">
    <location>
        <begin position="1726"/>
        <end position="1743"/>
    </location>
</feature>
<evidence type="ECO:0000313" key="3">
    <source>
        <dbReference type="Proteomes" id="UP000077755"/>
    </source>
</evidence>
<feature type="region of interest" description="Disordered" evidence="1">
    <location>
        <begin position="1435"/>
        <end position="1467"/>
    </location>
</feature>
<dbReference type="EMBL" id="CP093344">
    <property type="protein sequence ID" value="WOG88466.1"/>
    <property type="molecule type" value="Genomic_DNA"/>
</dbReference>
<feature type="compositionally biased region" description="Low complexity" evidence="1">
    <location>
        <begin position="1745"/>
        <end position="1757"/>
    </location>
</feature>
<feature type="region of interest" description="Disordered" evidence="1">
    <location>
        <begin position="1307"/>
        <end position="1336"/>
    </location>
</feature>
<evidence type="ECO:0008006" key="4">
    <source>
        <dbReference type="Google" id="ProtNLM"/>
    </source>
</evidence>
<feature type="region of interest" description="Disordered" evidence="1">
    <location>
        <begin position="1814"/>
        <end position="1834"/>
    </location>
</feature>
<sequence>MDYDNNEFEAHSHKLSGEECSKVSSVLHPYALPKFDFDDNLQNHLRFDSLVENEVFLGILSQEDNHWIEDFSRGSSGIEFNSSAAESCSVSRRNNVWFEATSSESVEMLLKSIGQEEEAALGEAVIEESDAVIKVGTLEKEMDPILNKQDEVVDNTLPQHELLPYSVTDNLEDSALPEHANALFTSEPQRDGFCNSLCSAEVESNVDVVLVNAEKLKDDLKSGDAKGVINENLTNKSPTENMKEASSVSAVHMEMLKIENANSVSHNAIVNSGELEKQVITVFAESVDALPTGNIAGNKVEVSITTSEVPSGTPIKVGDHSNMLVDFEDNLSAAARHTKLLNCSPCEDAPVVCSSDNNPNEKVVEVSNTQAVASACPELDMGSVEEKDCGSQAVSTESPNVGNPNSQIESSLCEVSPVVCSNEYKPNEKVVEVSNTQAVASDCPELELGSVEEKDLGSLVVNLEVQNIGIHSSETETSSCPDLKMDLAVENDSFAGSSHQMGSHVLAEATVSGDNDPGYTQHTGITEDVGVDLSSLSTPLTSGEREQPLDGNMTPEGCRSPPTLGKSVNPKEKDLPSCVNTCNAGRSDQAAAEAGTECSEKQEVCSVSVDSTVKQVDGTAAAEFQKGKEIPMEKIAETSLKEVPVYGSDSMVEDCGHPLNVKETTIDSFQHIELSGAVGTDMSVPLNSEIEATGGQSSFSFDVFPSNSPSKGQISKDCQSFPSIQVSKGPLLTSNSDQADLKTATEFSCITPQAPGVGKVDVSVKGTPKPKTRRASGKASVRSAKKGSNLKEATPGRQSDKKENSPSFMQTPRTGQPGQFKELKPCGDVTKSGTKPLAFLPIPTSNLPDLNTSVPTAAGFQQPFTDLQQVQLRAQIFVYGSLIQESAPDEACMISAFGPSDGGGDVWGSAWRACVERAHARKSSASNMGTPVQSFSGGKAPIQPFKHSILQNKPLPSPAGRASSELISSPAVTPIIPLSSPLWNVSTPSCDGLQSSGMLRGGLVDCYQPHSPLHPFQVPGTRNFVWHSPSWPSQGPFSSSWMATSQTSASDANVRFSVFPNTEPVKLTPAKYSSVPSFPAMKIASVPVPNDSCVAAVSTGASSQPSVSNPRKRKNSPASEAVGNIPLLGLNQGASVWHPSVNNQLTSVPEIVGQTLLLPQSRTDSVQTAAVSAVFSTSVAVTAPDHFNFGNSSGNILGNQPNRVGKNVERSCIPVQISSTVEEAKLHAETAAAHAANAVGHYHDFWSELDKQKNLGVISDVEAKLASSAAAITAATSVARAAAAAAMIASNVAVQAKLMADEVSSSSVIVDPTHSNSSSKATSAGGERREGSVHPSSIIAVAREAAKKRVEAASAASKHAENLDAIVKAAELAAEAVSQAGKILSVGGTLPLSALKEIVPAASEQGANKHIVNCDQPKAFSIELFNFSAEESKRGSSAMEAMKTGKLPSQEKESSKAQRGGRESKLTKTHVIAEAEAGSRCVSGFVDAASAANAAESLIENVMEEGCLVEVFKDCGNGKAAWYSANILSLKDGKAFLSYTDLQAEDGKSRKLEDSRLLPICENEKEFNVGKNTVLANKQEKRRIARTGLKKEGSRVVFGVPTPGKKRKFMDVSKHIDSDKSSTIMKTDDPVKYARNVAPQVSGFRGWKSSTKDNKDKQAAEDKPKVLRSGKPPSASNRTLPRKDNILTSNRSMPRDASATDRTSGDAISNEETCTSQENLMEFGSVSDSQDTSEGQTLASSLGFSRVPSKKGSSSNSRSERRNKGKYVPHAGRNSKKDELEEKLVHEVVEPRRSNRKIQPTSRLLEGLQSSLSIPKMPFSHDKSYRSQSRIHGL</sequence>
<feature type="compositionally biased region" description="Polar residues" evidence="1">
    <location>
        <begin position="805"/>
        <end position="817"/>
    </location>
</feature>
<feature type="compositionally biased region" description="Polar residues" evidence="1">
    <location>
        <begin position="1700"/>
        <end position="1719"/>
    </location>
</feature>
<keyword evidence="3" id="KW-1185">Reference proteome</keyword>
<protein>
    <recommendedName>
        <fullName evidence="4">Agenet-like domain-containing protein</fullName>
    </recommendedName>
</protein>
<organism evidence="2 3">
    <name type="scientific">Daucus carota subsp. sativus</name>
    <name type="common">Carrot</name>
    <dbReference type="NCBI Taxonomy" id="79200"/>
    <lineage>
        <taxon>Eukaryota</taxon>
        <taxon>Viridiplantae</taxon>
        <taxon>Streptophyta</taxon>
        <taxon>Embryophyta</taxon>
        <taxon>Tracheophyta</taxon>
        <taxon>Spermatophyta</taxon>
        <taxon>Magnoliopsida</taxon>
        <taxon>eudicotyledons</taxon>
        <taxon>Gunneridae</taxon>
        <taxon>Pentapetalae</taxon>
        <taxon>asterids</taxon>
        <taxon>campanulids</taxon>
        <taxon>Apiales</taxon>
        <taxon>Apiaceae</taxon>
        <taxon>Apioideae</taxon>
        <taxon>Scandiceae</taxon>
        <taxon>Daucinae</taxon>
        <taxon>Daucus</taxon>
        <taxon>Daucus sect. Daucus</taxon>
    </lineage>
</organism>
<feature type="compositionally biased region" description="Polar residues" evidence="1">
    <location>
        <begin position="1307"/>
        <end position="1322"/>
    </location>
</feature>
<feature type="region of interest" description="Disordered" evidence="1">
    <location>
        <begin position="535"/>
        <end position="572"/>
    </location>
</feature>
<feature type="region of interest" description="Disordered" evidence="1">
    <location>
        <begin position="1644"/>
        <end position="1782"/>
    </location>
</feature>
<feature type="compositionally biased region" description="Basic and acidic residues" evidence="1">
    <location>
        <begin position="1650"/>
        <end position="1665"/>
    </location>
</feature>
<reference evidence="2" key="2">
    <citation type="submission" date="2022-03" db="EMBL/GenBank/DDBJ databases">
        <title>Draft title - Genomic analysis of global carrot germplasm unveils the trajectory of domestication and the origin of high carotenoid orange carrot.</title>
        <authorList>
            <person name="Iorizzo M."/>
            <person name="Ellison S."/>
            <person name="Senalik D."/>
            <person name="Macko-Podgorni A."/>
            <person name="Grzebelus D."/>
            <person name="Bostan H."/>
            <person name="Rolling W."/>
            <person name="Curaba J."/>
            <person name="Simon P."/>
        </authorList>
    </citation>
    <scope>NUCLEOTIDE SEQUENCE</scope>
    <source>
        <tissue evidence="2">Leaf</tissue>
    </source>
</reference>
<feature type="region of interest" description="Disordered" evidence="1">
    <location>
        <begin position="1097"/>
        <end position="1119"/>
    </location>
</feature>
<accession>A0AAF0WH56</accession>
<feature type="compositionally biased region" description="Polar residues" evidence="1">
    <location>
        <begin position="1099"/>
        <end position="1109"/>
    </location>
</feature>